<dbReference type="SMART" id="SM00176">
    <property type="entry name" value="RAN"/>
    <property type="match status" value="1"/>
</dbReference>
<dbReference type="CDD" id="cd04107">
    <property type="entry name" value="Rab32_Rab38"/>
    <property type="match status" value="1"/>
</dbReference>
<comment type="subcellular location">
    <subcellularLocation>
        <location evidence="6">Membrane</location>
        <topology evidence="6">Lipid-anchor</topology>
    </subcellularLocation>
</comment>
<name>A0A9W8ADI3_9FUNG</name>
<comment type="function">
    <text evidence="6">The small GTPases Rab are key regulators in vesicle trafficking.</text>
</comment>
<dbReference type="EMBL" id="JANBPT010000139">
    <property type="protein sequence ID" value="KAJ1927014.1"/>
    <property type="molecule type" value="Genomic_DNA"/>
</dbReference>
<keyword evidence="3 6" id="KW-0342">GTP-binding</keyword>
<dbReference type="InterPro" id="IPR001806">
    <property type="entry name" value="Small_GTPase"/>
</dbReference>
<dbReference type="SMART" id="SM00173">
    <property type="entry name" value="RAS"/>
    <property type="match status" value="1"/>
</dbReference>
<accession>A0A9W8ADI3</accession>
<dbReference type="GO" id="GO:0016020">
    <property type="term" value="C:membrane"/>
    <property type="evidence" value="ECO:0007669"/>
    <property type="project" value="UniProtKB-SubCell"/>
</dbReference>
<keyword evidence="5 6" id="KW-0636">Prenylation</keyword>
<dbReference type="InterPro" id="IPR005225">
    <property type="entry name" value="Small_GTP-bd"/>
</dbReference>
<evidence type="ECO:0000256" key="6">
    <source>
        <dbReference type="RuleBase" id="RU367128"/>
    </source>
</evidence>
<comment type="caution">
    <text evidence="8">The sequence shown here is derived from an EMBL/GenBank/DDBJ whole genome shotgun (WGS) entry which is preliminary data.</text>
</comment>
<dbReference type="PROSITE" id="PS51419">
    <property type="entry name" value="RAB"/>
    <property type="match status" value="1"/>
</dbReference>
<dbReference type="PANTHER" id="PTHR47981">
    <property type="entry name" value="RAB FAMILY"/>
    <property type="match status" value="1"/>
</dbReference>
<dbReference type="FunFam" id="3.40.50.300:FF:000222">
    <property type="entry name" value="RAB32, member RAS oncogene family"/>
    <property type="match status" value="1"/>
</dbReference>
<dbReference type="AlphaFoldDB" id="A0A9W8ADI3"/>
<evidence type="ECO:0000313" key="8">
    <source>
        <dbReference type="EMBL" id="KAJ1927014.1"/>
    </source>
</evidence>
<dbReference type="NCBIfam" id="TIGR00231">
    <property type="entry name" value="small_GTP"/>
    <property type="match status" value="1"/>
</dbReference>
<evidence type="ECO:0000313" key="9">
    <source>
        <dbReference type="Proteomes" id="UP001150569"/>
    </source>
</evidence>
<dbReference type="GO" id="GO:0005770">
    <property type="term" value="C:late endosome"/>
    <property type="evidence" value="ECO:0007669"/>
    <property type="project" value="TreeGrafter"/>
</dbReference>
<comment type="similarity">
    <text evidence="1 6">Belongs to the small GTPase superfamily. Rab family.</text>
</comment>
<dbReference type="PRINTS" id="PR00449">
    <property type="entry name" value="RASTRNSFRMNG"/>
</dbReference>
<sequence length="246" mass="26493">MSARPNASVGAESADAIRTVTQYTFKVLVVGDAGAGKTSSIKRFVDDVFSGHSKTTIGVDFAVKVIEWDDDTIVRLQLWDIAGQERYGCMTRVYYKEALGALLVYDVTNPDSFDGVEKWKRDLDDKVTLPTVFGGGGPVPAVLLANKCDLAAGTDHLPPRQSTRQLDRFCADRGFLAWFPTSAKENSNLEEAVRCLVDRLLELVQQSTEEGKGAGGGSRGAPSSDESGRVDLGAAPAQGSYFSRCC</sequence>
<dbReference type="InterPro" id="IPR027417">
    <property type="entry name" value="P-loop_NTPase"/>
</dbReference>
<evidence type="ECO:0000256" key="3">
    <source>
        <dbReference type="ARBA" id="ARBA00023134"/>
    </source>
</evidence>
<evidence type="ECO:0000256" key="7">
    <source>
        <dbReference type="SAM" id="MobiDB-lite"/>
    </source>
</evidence>
<dbReference type="GO" id="GO:0016192">
    <property type="term" value="P:vesicle-mediated transport"/>
    <property type="evidence" value="ECO:0007669"/>
    <property type="project" value="InterPro"/>
</dbReference>
<gene>
    <name evidence="8" type="ORF">IWQ60_003310</name>
</gene>
<keyword evidence="6" id="KW-0472">Membrane</keyword>
<dbReference type="PANTHER" id="PTHR47981:SF41">
    <property type="entry name" value="RAS-RELATED PROTEIN RAB-32 ISOFORM X1"/>
    <property type="match status" value="1"/>
</dbReference>
<dbReference type="GO" id="GO:0005525">
    <property type="term" value="F:GTP binding"/>
    <property type="evidence" value="ECO:0007669"/>
    <property type="project" value="UniProtKB-UniRule"/>
</dbReference>
<dbReference type="InterPro" id="IPR030697">
    <property type="entry name" value="Rab29/Rab38/Rab32"/>
</dbReference>
<dbReference type="OrthoDB" id="48625at2759"/>
<evidence type="ECO:0000256" key="1">
    <source>
        <dbReference type="ARBA" id="ARBA00006270"/>
    </source>
</evidence>
<dbReference type="GO" id="GO:0003924">
    <property type="term" value="F:GTPase activity"/>
    <property type="evidence" value="ECO:0007669"/>
    <property type="project" value="UniProtKB-UniRule"/>
</dbReference>
<reference evidence="8" key="1">
    <citation type="submission" date="2022-07" db="EMBL/GenBank/DDBJ databases">
        <title>Phylogenomic reconstructions and comparative analyses of Kickxellomycotina fungi.</title>
        <authorList>
            <person name="Reynolds N.K."/>
            <person name="Stajich J.E."/>
            <person name="Barry K."/>
            <person name="Grigoriev I.V."/>
            <person name="Crous P."/>
            <person name="Smith M.E."/>
        </authorList>
    </citation>
    <scope>NUCLEOTIDE SEQUENCE</scope>
    <source>
        <strain evidence="8">RSA 861</strain>
    </source>
</reference>
<dbReference type="SMART" id="SM00175">
    <property type="entry name" value="RAB"/>
    <property type="match status" value="1"/>
</dbReference>
<keyword evidence="2 6" id="KW-0547">Nucleotide-binding</keyword>
<dbReference type="PROSITE" id="PS51421">
    <property type="entry name" value="RAS"/>
    <property type="match status" value="1"/>
</dbReference>
<feature type="region of interest" description="Disordered" evidence="7">
    <location>
        <begin position="207"/>
        <end position="246"/>
    </location>
</feature>
<dbReference type="Gene3D" id="3.40.50.300">
    <property type="entry name" value="P-loop containing nucleotide triphosphate hydrolases"/>
    <property type="match status" value="1"/>
</dbReference>
<dbReference type="GO" id="GO:0005802">
    <property type="term" value="C:trans-Golgi network"/>
    <property type="evidence" value="ECO:0007669"/>
    <property type="project" value="UniProtKB-UniRule"/>
</dbReference>
<evidence type="ECO:0000256" key="4">
    <source>
        <dbReference type="ARBA" id="ARBA00023288"/>
    </source>
</evidence>
<dbReference type="SMART" id="SM00174">
    <property type="entry name" value="RHO"/>
    <property type="match status" value="1"/>
</dbReference>
<evidence type="ECO:0000256" key="2">
    <source>
        <dbReference type="ARBA" id="ARBA00022741"/>
    </source>
</evidence>
<dbReference type="SUPFAM" id="SSF52540">
    <property type="entry name" value="P-loop containing nucleoside triphosphate hydrolases"/>
    <property type="match status" value="1"/>
</dbReference>
<evidence type="ECO:0000256" key="5">
    <source>
        <dbReference type="ARBA" id="ARBA00023289"/>
    </source>
</evidence>
<dbReference type="Pfam" id="PF00071">
    <property type="entry name" value="Ras"/>
    <property type="match status" value="1"/>
</dbReference>
<organism evidence="8 9">
    <name type="scientific">Tieghemiomyces parasiticus</name>
    <dbReference type="NCBI Taxonomy" id="78921"/>
    <lineage>
        <taxon>Eukaryota</taxon>
        <taxon>Fungi</taxon>
        <taxon>Fungi incertae sedis</taxon>
        <taxon>Zoopagomycota</taxon>
        <taxon>Kickxellomycotina</taxon>
        <taxon>Dimargaritomycetes</taxon>
        <taxon>Dimargaritales</taxon>
        <taxon>Dimargaritaceae</taxon>
        <taxon>Tieghemiomyces</taxon>
    </lineage>
</organism>
<keyword evidence="9" id="KW-1185">Reference proteome</keyword>
<keyword evidence="4 6" id="KW-0449">Lipoprotein</keyword>
<protein>
    <recommendedName>
        <fullName evidence="6">Ras-related protein Rab</fullName>
    </recommendedName>
</protein>
<dbReference type="Proteomes" id="UP001150569">
    <property type="component" value="Unassembled WGS sequence"/>
</dbReference>
<proteinExistence type="inferred from homology"/>